<comment type="caution">
    <text evidence="1">The sequence shown here is derived from an EMBL/GenBank/DDBJ whole genome shotgun (WGS) entry which is preliminary data.</text>
</comment>
<evidence type="ECO:0000313" key="2">
    <source>
        <dbReference type="Proteomes" id="UP001500840"/>
    </source>
</evidence>
<dbReference type="EMBL" id="BAABGA010000014">
    <property type="protein sequence ID" value="GAA4447926.1"/>
    <property type="molecule type" value="Genomic_DNA"/>
</dbReference>
<organism evidence="1 2">
    <name type="scientific">Novipirellula rosea</name>
    <dbReference type="NCBI Taxonomy" id="1031540"/>
    <lineage>
        <taxon>Bacteria</taxon>
        <taxon>Pseudomonadati</taxon>
        <taxon>Planctomycetota</taxon>
        <taxon>Planctomycetia</taxon>
        <taxon>Pirellulales</taxon>
        <taxon>Pirellulaceae</taxon>
        <taxon>Novipirellula</taxon>
    </lineage>
</organism>
<sequence length="686" mass="76142">MRIPHLISLSHIDDKGKVRAGKNMRLPRFPGENNGGKSYFLAEGSGAVFGMEKKSGKPIAAPTATDSRKKDNNGTKAFLHFWDQIQIAFDATQDARLAALLAFQQENFKIEHGEIIFRSQFLRMRPKDKGPKKGELEFVANVGIEDASYISVDKATFAFSIDGVPLEIGDRDDRLTQYWFDKFHSLAFSSENNIGDDASKTETIDKANRATLCLLTGETGQPIARSHKPTITGVPGISGGGYIVSFAKAGPAYSSYGFDMGGNSPMSETAAASYAMALNDILKDNNKHLRLGPVVICTWARSDVVFARKSHQFMSKAHPQQVKDFLRTPFSGNVGALAPSEDRLYTAAFGGNAGRIVVKNWIDQPLSDAIRHFEDWWQDLQIAPMFAKLPTKQTKSKTAIKDEDGPPSPFAIPNLALATLRESKKQGTDKLVGERIIQLLRSAREGIALPITLLKPILDEFHSALVSDDAKKPTYPFSQSRFALVKLILLRQIQLQSYPSKGAFMPTQHLAVTDNQAYNLGRLLAVFESIQDRYHNFEKKGAGVVERYYGTASSAPAAVFPQLCRLTRHHIAKIRKERPYDAKRLDEQIGSILQRFTPDQPGAPPKFNRTLNLQSQGIFALGFYQQRAYDKAASGIRSKLGEARKLRTQGKSYDDTLQNAKELAEDLGYVDLIEAVKQFYQVQETS</sequence>
<reference evidence="2" key="1">
    <citation type="journal article" date="2019" name="Int. J. Syst. Evol. Microbiol.">
        <title>The Global Catalogue of Microorganisms (GCM) 10K type strain sequencing project: providing services to taxonomists for standard genome sequencing and annotation.</title>
        <authorList>
            <consortium name="The Broad Institute Genomics Platform"/>
            <consortium name="The Broad Institute Genome Sequencing Center for Infectious Disease"/>
            <person name="Wu L."/>
            <person name="Ma J."/>
        </authorList>
    </citation>
    <scope>NUCLEOTIDE SEQUENCE [LARGE SCALE GENOMIC DNA]</scope>
    <source>
        <strain evidence="2">JCM 17759</strain>
    </source>
</reference>
<dbReference type="Pfam" id="PF09709">
    <property type="entry name" value="Cas_Csd1"/>
    <property type="match status" value="1"/>
</dbReference>
<proteinExistence type="predicted"/>
<gene>
    <name evidence="1" type="ORF">GCM10023156_10410</name>
</gene>
<dbReference type="Proteomes" id="UP001500840">
    <property type="component" value="Unassembled WGS sequence"/>
</dbReference>
<name>A0ABP8MDN1_9BACT</name>
<dbReference type="InterPro" id="IPR010144">
    <property type="entry name" value="CRISPR-assoc_prot_Csd1-typ"/>
</dbReference>
<protein>
    <recommendedName>
        <fullName evidence="3">CRISPR-associated protein (Cas_Csd1)</fullName>
    </recommendedName>
</protein>
<evidence type="ECO:0008006" key="3">
    <source>
        <dbReference type="Google" id="ProtNLM"/>
    </source>
</evidence>
<keyword evidence="2" id="KW-1185">Reference proteome</keyword>
<accession>A0ABP8MDN1</accession>
<evidence type="ECO:0000313" key="1">
    <source>
        <dbReference type="EMBL" id="GAA4447926.1"/>
    </source>
</evidence>